<protein>
    <submittedName>
        <fullName evidence="7">DNA-binding transcriptional MocR family regulator</fullName>
    </submittedName>
</protein>
<dbReference type="SUPFAM" id="SSF46785">
    <property type="entry name" value="Winged helix' DNA-binding domain"/>
    <property type="match status" value="1"/>
</dbReference>
<dbReference type="InterPro" id="IPR015421">
    <property type="entry name" value="PyrdxlP-dep_Trfase_major"/>
</dbReference>
<dbReference type="Pfam" id="PF00155">
    <property type="entry name" value="Aminotran_1_2"/>
    <property type="match status" value="1"/>
</dbReference>
<dbReference type="Gene3D" id="1.10.10.10">
    <property type="entry name" value="Winged helix-like DNA-binding domain superfamily/Winged helix DNA-binding domain"/>
    <property type="match status" value="1"/>
</dbReference>
<dbReference type="CDD" id="cd00609">
    <property type="entry name" value="AAT_like"/>
    <property type="match status" value="1"/>
</dbReference>
<feature type="domain" description="HTH gntR-type" evidence="6">
    <location>
        <begin position="1"/>
        <end position="59"/>
    </location>
</feature>
<dbReference type="GO" id="GO:0003677">
    <property type="term" value="F:DNA binding"/>
    <property type="evidence" value="ECO:0007669"/>
    <property type="project" value="UniProtKB-KW"/>
</dbReference>
<dbReference type="InterPro" id="IPR015422">
    <property type="entry name" value="PyrdxlP-dep_Trfase_small"/>
</dbReference>
<comment type="caution">
    <text evidence="7">The sequence shown here is derived from an EMBL/GenBank/DDBJ whole genome shotgun (WGS) entry which is preliminary data.</text>
</comment>
<dbReference type="Gene3D" id="3.90.1150.10">
    <property type="entry name" value="Aspartate Aminotransferase, domain 1"/>
    <property type="match status" value="1"/>
</dbReference>
<gene>
    <name evidence="7" type="ORF">HNR75_002067</name>
</gene>
<dbReference type="SMART" id="SM00345">
    <property type="entry name" value="HTH_GNTR"/>
    <property type="match status" value="1"/>
</dbReference>
<keyword evidence="4 7" id="KW-0238">DNA-binding</keyword>
<evidence type="ECO:0000256" key="2">
    <source>
        <dbReference type="ARBA" id="ARBA00022898"/>
    </source>
</evidence>
<dbReference type="Gene3D" id="3.40.640.10">
    <property type="entry name" value="Type I PLP-dependent aspartate aminotransferase-like (Major domain)"/>
    <property type="match status" value="1"/>
</dbReference>
<keyword evidence="5" id="KW-0804">Transcription</keyword>
<dbReference type="InterPro" id="IPR000524">
    <property type="entry name" value="Tscrpt_reg_HTH_GntR"/>
</dbReference>
<dbReference type="PROSITE" id="PS50949">
    <property type="entry name" value="HTH_GNTR"/>
    <property type="match status" value="1"/>
</dbReference>
<sequence length="464" mass="51261">MADEIARGLWLPGTRFPSIRASASRFHVGINTVKSAYRLLEDRGLIIARPQSGYFVCEQAPVLSDSGFSSVAGEKISLSGVSRLLSIILSHQQQGDCIDLALACPSGEKYYPADKLRKLTAAVLRSESQLMTTYVLPPGSERLRQQIARRGYRLGMALKAEDILLTHGTTEALSLAIRAVTKPGDIIAVETPTFYNLYPAIRDLGREILEIETSTHTGLCLDTLQQYLEQKKVSAVITIPTGHNPLGFTMPVENRKRLAAMAAYHSVPVIEDAMYAELQYTSGMVPNIKAFDFDGWVLACASYTKTIAPDYRVGWLEAGRFRDIAMQLKFTSSVGESVLLTESLGKFLENGGYDHHLRKICQFYAAQIDRMRALIMRYFPKGTLVSRPQAGFVLWLELPASVDTLVLFHQALEEKIICMPGVLCSGGKRYQNCLRMAVCFDLTPAVVQGIARLGSLATQQIQSL</sequence>
<comment type="similarity">
    <text evidence="1">In the C-terminal section; belongs to the class-I pyridoxal-phosphate-dependent aminotransferase family.</text>
</comment>
<dbReference type="GO" id="GO:0003700">
    <property type="term" value="F:DNA-binding transcription factor activity"/>
    <property type="evidence" value="ECO:0007669"/>
    <property type="project" value="InterPro"/>
</dbReference>
<evidence type="ECO:0000313" key="7">
    <source>
        <dbReference type="EMBL" id="MBB6056137.1"/>
    </source>
</evidence>
<dbReference type="Proteomes" id="UP000585721">
    <property type="component" value="Unassembled WGS sequence"/>
</dbReference>
<dbReference type="InterPro" id="IPR036388">
    <property type="entry name" value="WH-like_DNA-bd_sf"/>
</dbReference>
<dbReference type="EMBL" id="JACHGR010000006">
    <property type="protein sequence ID" value="MBB6056137.1"/>
    <property type="molecule type" value="Genomic_DNA"/>
</dbReference>
<dbReference type="InterPro" id="IPR036390">
    <property type="entry name" value="WH_DNA-bd_sf"/>
</dbReference>
<proteinExistence type="inferred from homology"/>
<name>A0A841GEZ6_9GAMM</name>
<dbReference type="CDD" id="cd07377">
    <property type="entry name" value="WHTH_GntR"/>
    <property type="match status" value="1"/>
</dbReference>
<accession>A0A841GEZ6</accession>
<dbReference type="PANTHER" id="PTHR46577">
    <property type="entry name" value="HTH-TYPE TRANSCRIPTIONAL REGULATORY PROTEIN GABR"/>
    <property type="match status" value="1"/>
</dbReference>
<dbReference type="InterPro" id="IPR015424">
    <property type="entry name" value="PyrdxlP-dep_Trfase"/>
</dbReference>
<evidence type="ECO:0000256" key="5">
    <source>
        <dbReference type="ARBA" id="ARBA00023163"/>
    </source>
</evidence>
<reference evidence="7 8" key="1">
    <citation type="submission" date="2020-08" db="EMBL/GenBank/DDBJ databases">
        <title>Genomic Encyclopedia of Type Strains, Phase IV (KMG-IV): sequencing the most valuable type-strain genomes for metagenomic binning, comparative biology and taxonomic classification.</title>
        <authorList>
            <person name="Goeker M."/>
        </authorList>
    </citation>
    <scope>NUCLEOTIDE SEQUENCE [LARGE SCALE GENOMIC DNA]</scope>
    <source>
        <strain evidence="7 8">DSM 22975</strain>
    </source>
</reference>
<evidence type="ECO:0000256" key="4">
    <source>
        <dbReference type="ARBA" id="ARBA00023125"/>
    </source>
</evidence>
<keyword evidence="8" id="KW-1185">Reference proteome</keyword>
<dbReference type="InterPro" id="IPR051446">
    <property type="entry name" value="HTH_trans_reg/aminotransferase"/>
</dbReference>
<dbReference type="SUPFAM" id="SSF53383">
    <property type="entry name" value="PLP-dependent transferases"/>
    <property type="match status" value="1"/>
</dbReference>
<dbReference type="PANTHER" id="PTHR46577:SF2">
    <property type="entry name" value="TRANSCRIPTIONAL REGULATORY PROTEIN"/>
    <property type="match status" value="1"/>
</dbReference>
<keyword evidence="3" id="KW-0805">Transcription regulation</keyword>
<organism evidence="7 8">
    <name type="scientific">Tolumonas osonensis</name>
    <dbReference type="NCBI Taxonomy" id="675874"/>
    <lineage>
        <taxon>Bacteria</taxon>
        <taxon>Pseudomonadati</taxon>
        <taxon>Pseudomonadota</taxon>
        <taxon>Gammaproteobacteria</taxon>
        <taxon>Aeromonadales</taxon>
        <taxon>Aeromonadaceae</taxon>
        <taxon>Tolumonas</taxon>
    </lineage>
</organism>
<evidence type="ECO:0000259" key="6">
    <source>
        <dbReference type="PROSITE" id="PS50949"/>
    </source>
</evidence>
<evidence type="ECO:0000256" key="1">
    <source>
        <dbReference type="ARBA" id="ARBA00005384"/>
    </source>
</evidence>
<dbReference type="GO" id="GO:0030170">
    <property type="term" value="F:pyridoxal phosphate binding"/>
    <property type="evidence" value="ECO:0007669"/>
    <property type="project" value="InterPro"/>
</dbReference>
<evidence type="ECO:0000313" key="8">
    <source>
        <dbReference type="Proteomes" id="UP000585721"/>
    </source>
</evidence>
<dbReference type="InterPro" id="IPR004839">
    <property type="entry name" value="Aminotransferase_I/II_large"/>
</dbReference>
<dbReference type="AlphaFoldDB" id="A0A841GEZ6"/>
<dbReference type="Pfam" id="PF00392">
    <property type="entry name" value="GntR"/>
    <property type="match status" value="1"/>
</dbReference>
<keyword evidence="2" id="KW-0663">Pyridoxal phosphate</keyword>
<evidence type="ECO:0000256" key="3">
    <source>
        <dbReference type="ARBA" id="ARBA00023015"/>
    </source>
</evidence>